<dbReference type="Proteomes" id="UP000199167">
    <property type="component" value="Unassembled WGS sequence"/>
</dbReference>
<evidence type="ECO:0000256" key="2">
    <source>
        <dbReference type="SAM" id="SignalP"/>
    </source>
</evidence>
<proteinExistence type="predicted"/>
<dbReference type="EMBL" id="FOIZ01000002">
    <property type="protein sequence ID" value="SEW38077.1"/>
    <property type="molecule type" value="Genomic_DNA"/>
</dbReference>
<feature type="chain" id="PRO_5011509330" evidence="2">
    <location>
        <begin position="23"/>
        <end position="126"/>
    </location>
</feature>
<protein>
    <submittedName>
        <fullName evidence="3">Uncharacterized protein</fullName>
    </submittedName>
</protein>
<evidence type="ECO:0000256" key="1">
    <source>
        <dbReference type="SAM" id="MobiDB-lite"/>
    </source>
</evidence>
<sequence length="126" mass="13535">MRLVLKSLFKAITALLTIAVMAFTLMPATDSEAAALGRDNNRFNLIQMRLAKTMMTVAPDMVVARYAEATGLPPSVIRAHLNAKAAGEPIIPHQEDLFAGQGQSTRESGTSKRRVGPGGSLFVRPD</sequence>
<name>A0A1I0RB72_9RHOB</name>
<dbReference type="OrthoDB" id="9871626at2"/>
<evidence type="ECO:0000313" key="3">
    <source>
        <dbReference type="EMBL" id="SEW38077.1"/>
    </source>
</evidence>
<dbReference type="RefSeq" id="WP_131801605.1">
    <property type="nucleotide sequence ID" value="NZ_FOIZ01000002.1"/>
</dbReference>
<accession>A0A1I0RB72</accession>
<dbReference type="AlphaFoldDB" id="A0A1I0RB72"/>
<gene>
    <name evidence="3" type="ORF">SAMN04488515_2428</name>
</gene>
<feature type="region of interest" description="Disordered" evidence="1">
    <location>
        <begin position="95"/>
        <end position="126"/>
    </location>
</feature>
<dbReference type="STRING" id="364200.SAMN04488515_2428"/>
<reference evidence="3 4" key="1">
    <citation type="submission" date="2016-10" db="EMBL/GenBank/DDBJ databases">
        <authorList>
            <person name="de Groot N.N."/>
        </authorList>
    </citation>
    <scope>NUCLEOTIDE SEQUENCE [LARGE SCALE GENOMIC DNA]</scope>
    <source>
        <strain evidence="3 4">DSM 17925</strain>
    </source>
</reference>
<keyword evidence="4" id="KW-1185">Reference proteome</keyword>
<feature type="signal peptide" evidence="2">
    <location>
        <begin position="1"/>
        <end position="22"/>
    </location>
</feature>
<organism evidence="3 4">
    <name type="scientific">Cognatiyoonia koreensis</name>
    <dbReference type="NCBI Taxonomy" id="364200"/>
    <lineage>
        <taxon>Bacteria</taxon>
        <taxon>Pseudomonadati</taxon>
        <taxon>Pseudomonadota</taxon>
        <taxon>Alphaproteobacteria</taxon>
        <taxon>Rhodobacterales</taxon>
        <taxon>Paracoccaceae</taxon>
        <taxon>Cognatiyoonia</taxon>
    </lineage>
</organism>
<evidence type="ECO:0000313" key="4">
    <source>
        <dbReference type="Proteomes" id="UP000199167"/>
    </source>
</evidence>
<keyword evidence="2" id="KW-0732">Signal</keyword>